<evidence type="ECO:0008006" key="3">
    <source>
        <dbReference type="Google" id="ProtNLM"/>
    </source>
</evidence>
<dbReference type="AlphaFoldDB" id="A0A096ANC5"/>
<keyword evidence="2" id="KW-1185">Reference proteome</keyword>
<gene>
    <name evidence="1" type="ORF">HMPREF2130_01325</name>
</gene>
<protein>
    <recommendedName>
        <fullName evidence="3">DUF465 domain-containing protein</fullName>
    </recommendedName>
</protein>
<evidence type="ECO:0000313" key="2">
    <source>
        <dbReference type="Proteomes" id="UP000029629"/>
    </source>
</evidence>
<evidence type="ECO:0000313" key="1">
    <source>
        <dbReference type="EMBL" id="KGF32137.1"/>
    </source>
</evidence>
<accession>A0A096ANC5</accession>
<sequence length="75" mass="8953">MFPEYRDLIAKLRQEDAHFEKLFDQHNELDHKIIRMEQNAATAIHADLEIDKLKKEKLVLKDQIYQLLLKADGKH</sequence>
<dbReference type="EMBL" id="JRNI01000006">
    <property type="protein sequence ID" value="KGF32137.1"/>
    <property type="molecule type" value="Genomic_DNA"/>
</dbReference>
<organism evidence="1 2">
    <name type="scientific">Oligella urethralis DNF00040</name>
    <dbReference type="NCBI Taxonomy" id="1401065"/>
    <lineage>
        <taxon>Bacteria</taxon>
        <taxon>Pseudomonadati</taxon>
        <taxon>Pseudomonadota</taxon>
        <taxon>Betaproteobacteria</taxon>
        <taxon>Burkholderiales</taxon>
        <taxon>Alcaligenaceae</taxon>
        <taxon>Oligella</taxon>
    </lineage>
</organism>
<dbReference type="Pfam" id="PF04325">
    <property type="entry name" value="DUF465"/>
    <property type="match status" value="1"/>
</dbReference>
<name>A0A096ANC5_9BURK</name>
<dbReference type="Gene3D" id="6.10.280.50">
    <property type="match status" value="1"/>
</dbReference>
<dbReference type="Proteomes" id="UP000029629">
    <property type="component" value="Unassembled WGS sequence"/>
</dbReference>
<dbReference type="RefSeq" id="WP_018026524.1">
    <property type="nucleotide sequence ID" value="NZ_JRNI01000006.1"/>
</dbReference>
<dbReference type="OrthoDB" id="5616367at2"/>
<dbReference type="eggNOG" id="COG2841">
    <property type="taxonomic scope" value="Bacteria"/>
</dbReference>
<dbReference type="InterPro" id="IPR007420">
    <property type="entry name" value="DUF465"/>
</dbReference>
<proteinExistence type="predicted"/>
<dbReference type="InterPro" id="IPR038444">
    <property type="entry name" value="DUF465_sf"/>
</dbReference>
<comment type="caution">
    <text evidence="1">The sequence shown here is derived from an EMBL/GenBank/DDBJ whole genome shotgun (WGS) entry which is preliminary data.</text>
</comment>
<reference evidence="1 2" key="1">
    <citation type="submission" date="2014-07" db="EMBL/GenBank/DDBJ databases">
        <authorList>
            <person name="McCorrison J."/>
            <person name="Sanka R."/>
            <person name="Torralba M."/>
            <person name="Gillis M."/>
            <person name="Haft D.H."/>
            <person name="Methe B."/>
            <person name="Sutton G."/>
            <person name="Nelson K.E."/>
        </authorList>
    </citation>
    <scope>NUCLEOTIDE SEQUENCE [LARGE SCALE GENOMIC DNA]</scope>
    <source>
        <strain evidence="1 2">DNF00040</strain>
    </source>
</reference>
<dbReference type="GeneID" id="93428629"/>